<dbReference type="Gene3D" id="4.10.1060.10">
    <property type="entry name" value="Zinc finger, RanBP2-type"/>
    <property type="match status" value="1"/>
</dbReference>
<feature type="compositionally biased region" description="Basic and acidic residues" evidence="9">
    <location>
        <begin position="117"/>
        <end position="142"/>
    </location>
</feature>
<evidence type="ECO:0000256" key="3">
    <source>
        <dbReference type="ARBA" id="ARBA00022737"/>
    </source>
</evidence>
<keyword evidence="4 8" id="KW-0863">Zinc-finger</keyword>
<keyword evidence="7" id="KW-0539">Nucleus</keyword>
<dbReference type="PROSITE" id="PS01358">
    <property type="entry name" value="ZF_RANBP2_1"/>
    <property type="match status" value="1"/>
</dbReference>
<feature type="compositionally biased region" description="Basic and acidic residues" evidence="9">
    <location>
        <begin position="55"/>
        <end position="65"/>
    </location>
</feature>
<evidence type="ECO:0000256" key="9">
    <source>
        <dbReference type="SAM" id="MobiDB-lite"/>
    </source>
</evidence>
<feature type="non-terminal residue" evidence="11">
    <location>
        <position position="256"/>
    </location>
</feature>
<keyword evidence="3" id="KW-0677">Repeat</keyword>
<evidence type="ECO:0000256" key="4">
    <source>
        <dbReference type="ARBA" id="ARBA00022771"/>
    </source>
</evidence>
<feature type="compositionally biased region" description="Acidic residues" evidence="9">
    <location>
        <begin position="104"/>
        <end position="116"/>
    </location>
</feature>
<evidence type="ECO:0000256" key="5">
    <source>
        <dbReference type="ARBA" id="ARBA00022833"/>
    </source>
</evidence>
<dbReference type="InterPro" id="IPR001876">
    <property type="entry name" value="Znf_RanBP2"/>
</dbReference>
<accession>A0A090X7T1</accession>
<organism evidence="11">
    <name type="scientific">Ixodes ricinus</name>
    <name type="common">Common tick</name>
    <name type="synonym">Acarus ricinus</name>
    <dbReference type="NCBI Taxonomy" id="34613"/>
    <lineage>
        <taxon>Eukaryota</taxon>
        <taxon>Metazoa</taxon>
        <taxon>Ecdysozoa</taxon>
        <taxon>Arthropoda</taxon>
        <taxon>Chelicerata</taxon>
        <taxon>Arachnida</taxon>
        <taxon>Acari</taxon>
        <taxon>Parasitiformes</taxon>
        <taxon>Ixodida</taxon>
        <taxon>Ixodoidea</taxon>
        <taxon>Ixodidae</taxon>
        <taxon>Ixodinae</taxon>
        <taxon>Ixodes</taxon>
    </lineage>
</organism>
<dbReference type="GO" id="GO:0008270">
    <property type="term" value="F:zinc ion binding"/>
    <property type="evidence" value="ECO:0007669"/>
    <property type="project" value="UniProtKB-KW"/>
</dbReference>
<keyword evidence="5" id="KW-0862">Zinc</keyword>
<evidence type="ECO:0000256" key="6">
    <source>
        <dbReference type="ARBA" id="ARBA00022884"/>
    </source>
</evidence>
<dbReference type="SUPFAM" id="SSF90209">
    <property type="entry name" value="Ran binding protein zinc finger-like"/>
    <property type="match status" value="1"/>
</dbReference>
<feature type="domain" description="RanBP2-type" evidence="10">
    <location>
        <begin position="13"/>
        <end position="42"/>
    </location>
</feature>
<keyword evidence="11" id="KW-0675">Receptor</keyword>
<evidence type="ECO:0000256" key="7">
    <source>
        <dbReference type="ARBA" id="ARBA00023242"/>
    </source>
</evidence>
<dbReference type="GO" id="GO:0001530">
    <property type="term" value="F:lipopolysaccharide binding"/>
    <property type="evidence" value="ECO:0007669"/>
    <property type="project" value="TreeGrafter"/>
</dbReference>
<evidence type="ECO:0000256" key="8">
    <source>
        <dbReference type="PROSITE-ProRule" id="PRU00322"/>
    </source>
</evidence>
<feature type="region of interest" description="Disordered" evidence="9">
    <location>
        <begin position="38"/>
        <end position="256"/>
    </location>
</feature>
<evidence type="ECO:0000259" key="10">
    <source>
        <dbReference type="PROSITE" id="PS50199"/>
    </source>
</evidence>
<keyword evidence="6" id="KW-0694">RNA-binding</keyword>
<dbReference type="PANTHER" id="PTHR12999">
    <property type="entry name" value="ZINC FINGER RAN-BINDING DOMAIN-CONTAINING PROTEIN 2 ZRANB2-RELATED"/>
    <property type="match status" value="1"/>
</dbReference>
<name>A0A090X7T1_IXORI</name>
<feature type="compositionally biased region" description="Basic and acidic residues" evidence="9">
    <location>
        <begin position="154"/>
        <end position="172"/>
    </location>
</feature>
<protein>
    <submittedName>
        <fullName evidence="11">Putative signal recognition particle receptor ftsy</fullName>
    </submittedName>
</protein>
<dbReference type="InterPro" id="IPR036443">
    <property type="entry name" value="Znf_RanBP2_sf"/>
</dbReference>
<feature type="non-terminal residue" evidence="11">
    <location>
        <position position="1"/>
    </location>
</feature>
<evidence type="ECO:0000313" key="11">
    <source>
        <dbReference type="EMBL" id="JAC92272.1"/>
    </source>
</evidence>
<dbReference type="AlphaFoldDB" id="A0A090X7T1"/>
<keyword evidence="2" id="KW-0479">Metal-binding</keyword>
<proteinExistence type="evidence at transcript level"/>
<dbReference type="PANTHER" id="PTHR12999:SF17">
    <property type="entry name" value="ZINC FINGER RAN-BINDING DOMAIN-CONTAINING PROTEIN 2"/>
    <property type="match status" value="1"/>
</dbReference>
<comment type="subcellular location">
    <subcellularLocation>
        <location evidence="1">Nucleus</location>
    </subcellularLocation>
</comment>
<dbReference type="GO" id="GO:0003723">
    <property type="term" value="F:RNA binding"/>
    <property type="evidence" value="ECO:0007669"/>
    <property type="project" value="UniProtKB-KW"/>
</dbReference>
<dbReference type="EMBL" id="GBIH01002438">
    <property type="protein sequence ID" value="JAC92272.1"/>
    <property type="molecule type" value="mRNA"/>
</dbReference>
<dbReference type="SMART" id="SM00547">
    <property type="entry name" value="ZnF_RBZ"/>
    <property type="match status" value="1"/>
</dbReference>
<evidence type="ECO:0000256" key="2">
    <source>
        <dbReference type="ARBA" id="ARBA00022723"/>
    </source>
</evidence>
<reference evidence="11" key="1">
    <citation type="journal article" date="2015" name="PLoS Negl. Trop. Dis.">
        <title>Deep Sequencing Analysis of the Ixodes ricinus Haemocytome.</title>
        <authorList>
            <person name="Kotsyfakis M."/>
            <person name="Kopacek P."/>
            <person name="Franta Z."/>
            <person name="Pedra J.H."/>
            <person name="Ribeiro J.M."/>
        </authorList>
    </citation>
    <scope>NUCLEOTIDE SEQUENCE</scope>
</reference>
<evidence type="ECO:0000256" key="1">
    <source>
        <dbReference type="ARBA" id="ARBA00004123"/>
    </source>
</evidence>
<dbReference type="FunFam" id="4.10.1060.10:FF:000004">
    <property type="entry name" value="Zinc finger Ran-binding domain-containing protein 2"/>
    <property type="match status" value="1"/>
</dbReference>
<sequence length="256" mass="28589">GKAAAEKSRGLFSADDWQCGRCGNVNWARRQSCNMCNAPKFGEVEERTGLGGGYNEREDVEYVEREESDGEYDDFGRRRKKARREEAPQSVAKPSSQPPAKEEEAGEEDEEEEEEEKSSRGEYESDRSESDFDEEKEAKAPADTRMAQAMLREYGNHVESSEEELFDQKAELHSASSESEPDSDGDLLPSEPPPKRGSVSSRRSEGAGSVRRREEDLFGVPSDGEMFAEAEEQSPFKKRGGAFSSPGKLFDDDEDD</sequence>
<dbReference type="PROSITE" id="PS50199">
    <property type="entry name" value="ZF_RANBP2_2"/>
    <property type="match status" value="1"/>
</dbReference>
<dbReference type="GO" id="GO:0005634">
    <property type="term" value="C:nucleus"/>
    <property type="evidence" value="ECO:0007669"/>
    <property type="project" value="UniProtKB-SubCell"/>
</dbReference>